<reference evidence="2 3" key="1">
    <citation type="journal article" date="2012" name="J. Bacteriol.">
        <title>Complete genome sequence of strain 1860, a crenarchaeon of the genus pyrobaculum able to grow with various electron acceptors.</title>
        <authorList>
            <person name="Mardanov A.V."/>
            <person name="Gumerov V.M."/>
            <person name="Slobodkina G.B."/>
            <person name="Beletsky A.V."/>
            <person name="Bonch-Osmolovskaya E.A."/>
            <person name="Ravin N.V."/>
            <person name="Skryabin K.G."/>
        </authorList>
    </citation>
    <scope>NUCLEOTIDE SEQUENCE [LARGE SCALE GENOMIC DNA]</scope>
    <source>
        <strain evidence="2 3">1860</strain>
    </source>
</reference>
<evidence type="ECO:0000259" key="1">
    <source>
        <dbReference type="Pfam" id="PF17338"/>
    </source>
</evidence>
<dbReference type="InterPro" id="IPR020290">
    <property type="entry name" value="Gp88"/>
</dbReference>
<dbReference type="KEGG" id="pyr:P186_1632"/>
<dbReference type="OrthoDB" id="23339at2157"/>
<dbReference type="Proteomes" id="UP000005867">
    <property type="component" value="Chromosome"/>
</dbReference>
<dbReference type="STRING" id="1104324.P186_1632"/>
<keyword evidence="3" id="KW-1185">Reference proteome</keyword>
<feature type="domain" description="Gene product 88" evidence="1">
    <location>
        <begin position="75"/>
        <end position="301"/>
    </location>
</feature>
<dbReference type="BioCyc" id="PSP1104324:GJSN-1603-MONOMER"/>
<organism evidence="2 3">
    <name type="scientific">Pyrobaculum ferrireducens</name>
    <dbReference type="NCBI Taxonomy" id="1104324"/>
    <lineage>
        <taxon>Archaea</taxon>
        <taxon>Thermoproteota</taxon>
        <taxon>Thermoprotei</taxon>
        <taxon>Thermoproteales</taxon>
        <taxon>Thermoproteaceae</taxon>
        <taxon>Pyrobaculum</taxon>
    </lineage>
</organism>
<dbReference type="AlphaFoldDB" id="G7VG50"/>
<dbReference type="Pfam" id="PF17338">
    <property type="entry name" value="GP88"/>
    <property type="match status" value="1"/>
</dbReference>
<accession>G7VG50</accession>
<gene>
    <name evidence="2" type="ORF">P186_1632</name>
</gene>
<dbReference type="eggNOG" id="arCOG07040">
    <property type="taxonomic scope" value="Archaea"/>
</dbReference>
<proteinExistence type="predicted"/>
<sequence>MRPEAWLAREVAPGVTLRDLAWALYRTGAYRPPTTEIEVTALRKIQIRTAESLGKGLSRIVPRMPYSHGNRKIGDIWSFDLPPVLTCPYATFCGRSGPQGLYKGKGYVCYDLNTVRYSRQHLLREYLNYIHIVKEGYEWLSGWTKFVVHNRGTRIIRLHVGGDIFSAWYWDFIKRLAGEFPTTTFYLYTRSFPIIAASPERPKNLVILMSLDAANFSYLYKYGEYFDNITYLLAGEEAEAQIPLIRKAAEWAEKRGKRLVVFLEHSRRKNLINKIGTLKKYICPNEVGMELTCEKCRICFTKSSNPP</sequence>
<name>G7VG50_9CREN</name>
<dbReference type="HOGENOM" id="CLU_904945_0_0_2"/>
<dbReference type="EMBL" id="CP003098">
    <property type="protein sequence ID" value="AET33048.1"/>
    <property type="molecule type" value="Genomic_DNA"/>
</dbReference>
<evidence type="ECO:0000313" key="3">
    <source>
        <dbReference type="Proteomes" id="UP000005867"/>
    </source>
</evidence>
<protein>
    <recommendedName>
        <fullName evidence="1">Gene product 88 domain-containing protein</fullName>
    </recommendedName>
</protein>
<evidence type="ECO:0000313" key="2">
    <source>
        <dbReference type="EMBL" id="AET33048.1"/>
    </source>
</evidence>